<dbReference type="AlphaFoldDB" id="A0AAP0NEW7"/>
<sequence>MTLNFPRRELFPNYSSEEGFDPWMELGRNSDGLGHSASFRGFDRELENTHDYRWEKKGEKGVSCELGSDGFGNSVSFWGFDWGLENSHDYRWEKGEKGGSCELGSDDILDLLPADPFEMDIRSTFTAITGWFEDVKDFRSDPHGFRTDEAEAKRLFAGLNLVWNSPMRFQPEMGNMKVNENSTLNDSCNGVVMDNGSYDSGFLLEGNLKEFLSFGDAGNWVVSDRAEGLQDCTQIYPDSSGGPPHDALFFALGYLGVRDLLSVERVCRSLCDAVKTDPLLWRSISIDQPLSEKITDDALVQLTSRAQGTLQCLSLVECLKITDNGLKCVLESNPGLKKLSVPGCVRLTVAGILFNLKAFKSAGTPGIKHLRIAGISDVTNEEFEELKFLLGADNHMPPKSYKPRFYRGGHLYLSSDDDRAIDIEACPKCQKLKLIFDCPAESCRGKHHTGQLCRACVVCIARCIHCGRCIKDCDYEETFCLELLCLDCWKELLNFRERLEEKIAPSSKHTIFHQETNYPFCLYG</sequence>
<protein>
    <recommendedName>
        <fullName evidence="1">F-box domain-containing protein</fullName>
    </recommendedName>
</protein>
<comment type="caution">
    <text evidence="2">The sequence shown here is derived from an EMBL/GenBank/DDBJ whole genome shotgun (WGS) entry which is preliminary data.</text>
</comment>
<dbReference type="GO" id="GO:0005737">
    <property type="term" value="C:cytoplasm"/>
    <property type="evidence" value="ECO:0007669"/>
    <property type="project" value="TreeGrafter"/>
</dbReference>
<keyword evidence="3" id="KW-1185">Reference proteome</keyword>
<feature type="domain" description="F-box" evidence="1">
    <location>
        <begin position="244"/>
        <end position="286"/>
    </location>
</feature>
<evidence type="ECO:0000313" key="3">
    <source>
        <dbReference type="Proteomes" id="UP001415857"/>
    </source>
</evidence>
<dbReference type="EMBL" id="JBBPBK010000013">
    <property type="protein sequence ID" value="KAK9271705.1"/>
    <property type="molecule type" value="Genomic_DNA"/>
</dbReference>
<dbReference type="InterPro" id="IPR032675">
    <property type="entry name" value="LRR_dom_sf"/>
</dbReference>
<dbReference type="PANTHER" id="PTHR13382">
    <property type="entry name" value="MITOCHONDRIAL ATP SYNTHASE COUPLING FACTOR B"/>
    <property type="match status" value="1"/>
</dbReference>
<dbReference type="Proteomes" id="UP001415857">
    <property type="component" value="Unassembled WGS sequence"/>
</dbReference>
<evidence type="ECO:0000313" key="2">
    <source>
        <dbReference type="EMBL" id="KAK9271705.1"/>
    </source>
</evidence>
<accession>A0AAP0NEW7</accession>
<gene>
    <name evidence="2" type="ORF">L1049_002068</name>
</gene>
<name>A0AAP0NEW7_LIQFO</name>
<dbReference type="SUPFAM" id="SSF52047">
    <property type="entry name" value="RNI-like"/>
    <property type="match status" value="1"/>
</dbReference>
<dbReference type="Gene3D" id="3.80.10.10">
    <property type="entry name" value="Ribonuclease Inhibitor"/>
    <property type="match status" value="1"/>
</dbReference>
<proteinExistence type="predicted"/>
<dbReference type="PANTHER" id="PTHR13382:SF20">
    <property type="entry name" value="F-BOX PROTEIN SKIP14-LIKE"/>
    <property type="match status" value="1"/>
</dbReference>
<dbReference type="InterPro" id="IPR050648">
    <property type="entry name" value="F-box_LRR-repeat"/>
</dbReference>
<reference evidence="2 3" key="1">
    <citation type="journal article" date="2024" name="Plant J.">
        <title>Genome sequences and population genomics reveal climatic adaptation and genomic divergence between two closely related sweetgum species.</title>
        <authorList>
            <person name="Xu W.Q."/>
            <person name="Ren C.Q."/>
            <person name="Zhang X.Y."/>
            <person name="Comes H.P."/>
            <person name="Liu X.H."/>
            <person name="Li Y.G."/>
            <person name="Kettle C.J."/>
            <person name="Jalonen R."/>
            <person name="Gaisberger H."/>
            <person name="Ma Y.Z."/>
            <person name="Qiu Y.X."/>
        </authorList>
    </citation>
    <scope>NUCLEOTIDE SEQUENCE [LARGE SCALE GENOMIC DNA]</scope>
    <source>
        <strain evidence="2">Hangzhou</strain>
    </source>
</reference>
<dbReference type="InterPro" id="IPR036047">
    <property type="entry name" value="F-box-like_dom_sf"/>
</dbReference>
<evidence type="ECO:0000259" key="1">
    <source>
        <dbReference type="Pfam" id="PF12937"/>
    </source>
</evidence>
<dbReference type="SUPFAM" id="SSF81383">
    <property type="entry name" value="F-box domain"/>
    <property type="match status" value="1"/>
</dbReference>
<dbReference type="Pfam" id="PF12937">
    <property type="entry name" value="F-box-like"/>
    <property type="match status" value="1"/>
</dbReference>
<organism evidence="2 3">
    <name type="scientific">Liquidambar formosana</name>
    <name type="common">Formosan gum</name>
    <dbReference type="NCBI Taxonomy" id="63359"/>
    <lineage>
        <taxon>Eukaryota</taxon>
        <taxon>Viridiplantae</taxon>
        <taxon>Streptophyta</taxon>
        <taxon>Embryophyta</taxon>
        <taxon>Tracheophyta</taxon>
        <taxon>Spermatophyta</taxon>
        <taxon>Magnoliopsida</taxon>
        <taxon>eudicotyledons</taxon>
        <taxon>Gunneridae</taxon>
        <taxon>Pentapetalae</taxon>
        <taxon>Saxifragales</taxon>
        <taxon>Altingiaceae</taxon>
        <taxon>Liquidambar</taxon>
    </lineage>
</organism>
<dbReference type="InterPro" id="IPR001810">
    <property type="entry name" value="F-box_dom"/>
</dbReference>